<evidence type="ECO:0000313" key="4">
    <source>
        <dbReference type="EMBL" id="KAJ8764354.1"/>
    </source>
</evidence>
<dbReference type="InterPro" id="IPR000326">
    <property type="entry name" value="PAP2/HPO"/>
</dbReference>
<evidence type="ECO:0000313" key="5">
    <source>
        <dbReference type="Proteomes" id="UP001159364"/>
    </source>
</evidence>
<dbReference type="GO" id="GO:0008610">
    <property type="term" value="P:lipid biosynthetic process"/>
    <property type="evidence" value="ECO:0007669"/>
    <property type="project" value="TreeGrafter"/>
</dbReference>
<organism evidence="4 5">
    <name type="scientific">Erythroxylum novogranatense</name>
    <dbReference type="NCBI Taxonomy" id="1862640"/>
    <lineage>
        <taxon>Eukaryota</taxon>
        <taxon>Viridiplantae</taxon>
        <taxon>Streptophyta</taxon>
        <taxon>Embryophyta</taxon>
        <taxon>Tracheophyta</taxon>
        <taxon>Spermatophyta</taxon>
        <taxon>Magnoliopsida</taxon>
        <taxon>eudicotyledons</taxon>
        <taxon>Gunneridae</taxon>
        <taxon>Pentapetalae</taxon>
        <taxon>rosids</taxon>
        <taxon>fabids</taxon>
        <taxon>Malpighiales</taxon>
        <taxon>Erythroxylaceae</taxon>
        <taxon>Erythroxylum</taxon>
    </lineage>
</organism>
<dbReference type="GO" id="GO:0047874">
    <property type="term" value="F:dolichyldiphosphatase activity"/>
    <property type="evidence" value="ECO:0007669"/>
    <property type="project" value="TreeGrafter"/>
</dbReference>
<evidence type="ECO:0000256" key="2">
    <source>
        <dbReference type="SAM" id="Phobius"/>
    </source>
</evidence>
<evidence type="ECO:0000256" key="1">
    <source>
        <dbReference type="ARBA" id="ARBA00022801"/>
    </source>
</evidence>
<dbReference type="Proteomes" id="UP001159364">
    <property type="component" value="Linkage Group LG05"/>
</dbReference>
<feature type="transmembrane region" description="Helical" evidence="2">
    <location>
        <begin position="218"/>
        <end position="236"/>
    </location>
</feature>
<dbReference type="PANTHER" id="PTHR11247">
    <property type="entry name" value="PALMITOYL-PROTEIN THIOESTERASE/DOLICHYLDIPHOSPHATASE 1"/>
    <property type="match status" value="1"/>
</dbReference>
<dbReference type="GO" id="GO:0006487">
    <property type="term" value="P:protein N-linked glycosylation"/>
    <property type="evidence" value="ECO:0007669"/>
    <property type="project" value="TreeGrafter"/>
</dbReference>
<keyword evidence="1" id="KW-0378">Hydrolase</keyword>
<keyword evidence="2" id="KW-0472">Membrane</keyword>
<keyword evidence="5" id="KW-1185">Reference proteome</keyword>
<keyword evidence="2" id="KW-1133">Transmembrane helix</keyword>
<feature type="transmembrane region" description="Helical" evidence="2">
    <location>
        <begin position="165"/>
        <end position="182"/>
    </location>
</feature>
<feature type="transmembrane region" description="Helical" evidence="2">
    <location>
        <begin position="188"/>
        <end position="206"/>
    </location>
</feature>
<dbReference type="Pfam" id="PF01569">
    <property type="entry name" value="PAP2"/>
    <property type="match status" value="1"/>
</dbReference>
<gene>
    <name evidence="4" type="ORF">K2173_006094</name>
</gene>
<name>A0AAV8TEC8_9ROSI</name>
<accession>A0AAV8TEC8</accession>
<dbReference type="SMART" id="SM00014">
    <property type="entry name" value="acidPPc"/>
    <property type="match status" value="1"/>
</dbReference>
<dbReference type="EMBL" id="JAIWQS010000005">
    <property type="protein sequence ID" value="KAJ8764354.1"/>
    <property type="molecule type" value="Genomic_DNA"/>
</dbReference>
<dbReference type="PANTHER" id="PTHR11247:SF40">
    <property type="entry name" value="LIPID PHOSPHATE PHOSPHATASE EPSILON 1, CHLOROPLASTIC"/>
    <property type="match status" value="1"/>
</dbReference>
<dbReference type="Gene3D" id="1.20.144.10">
    <property type="entry name" value="Phosphatidic acid phosphatase type 2/haloperoxidase"/>
    <property type="match status" value="1"/>
</dbReference>
<keyword evidence="2" id="KW-0812">Transmembrane</keyword>
<protein>
    <recommendedName>
        <fullName evidence="3">Phosphatidic acid phosphatase type 2/haloperoxidase domain-containing protein</fullName>
    </recommendedName>
</protein>
<sequence>MIRNVAFPAPTLKSHLCQSHRLEEAKPNFRIRFSASKLDFYSELGSCRASLMAQTRTELVKVSAFRDRDSVESVGLSQHEAVVNGPFRSEFMVEGLEITLNRLSKWLVAALLCATLLWRRDDEALWAATGSVLNSVLSITLKRVLNQERPFTSSRSDPGMPSSHAQSIFYTFLFVILSTLQWLGVNEFTLILSAVAITFGCYLSLLRVSQQLHTISQVAVGAAVGSCFFISWFWLWDAFALQAFVSFLWVRMIVIMGAVGFCLSFLLYVIR</sequence>
<proteinExistence type="predicted"/>
<evidence type="ECO:0000259" key="3">
    <source>
        <dbReference type="SMART" id="SM00014"/>
    </source>
</evidence>
<comment type="caution">
    <text evidence="4">The sequence shown here is derived from an EMBL/GenBank/DDBJ whole genome shotgun (WGS) entry which is preliminary data.</text>
</comment>
<dbReference type="SUPFAM" id="SSF48317">
    <property type="entry name" value="Acid phosphatase/Vanadium-dependent haloperoxidase"/>
    <property type="match status" value="1"/>
</dbReference>
<feature type="transmembrane region" description="Helical" evidence="2">
    <location>
        <begin position="248"/>
        <end position="270"/>
    </location>
</feature>
<dbReference type="InterPro" id="IPR036938">
    <property type="entry name" value="PAP2/HPO_sf"/>
</dbReference>
<dbReference type="GO" id="GO:0005789">
    <property type="term" value="C:endoplasmic reticulum membrane"/>
    <property type="evidence" value="ECO:0007669"/>
    <property type="project" value="TreeGrafter"/>
</dbReference>
<reference evidence="4 5" key="1">
    <citation type="submission" date="2021-09" db="EMBL/GenBank/DDBJ databases">
        <title>Genomic insights and catalytic innovation underlie evolution of tropane alkaloids biosynthesis.</title>
        <authorList>
            <person name="Wang Y.-J."/>
            <person name="Tian T."/>
            <person name="Huang J.-P."/>
            <person name="Huang S.-X."/>
        </authorList>
    </citation>
    <scope>NUCLEOTIDE SEQUENCE [LARGE SCALE GENOMIC DNA]</scope>
    <source>
        <strain evidence="4">KIB-2018</strain>
        <tissue evidence="4">Leaf</tissue>
    </source>
</reference>
<dbReference type="AlphaFoldDB" id="A0AAV8TEC8"/>
<feature type="domain" description="Phosphatidic acid phosphatase type 2/haloperoxidase" evidence="3">
    <location>
        <begin position="124"/>
        <end position="233"/>
    </location>
</feature>